<sequence length="211" mass="24075">MPRRSSARLNLNRRPEPQQQQPQPPPPETNPPISSAELEEIIAQRIAAALANVTRGGVRSEGNVGTARMCTYKDFMNCKPKSFHATEGVVRLTRWIEKVESVFQISLCPDECKVRFAACTFADATLTWWNNHVNTMGIDAANSMIWEEMKRMLVEEYCPREEIYKLEQELWTLTMKGSEIKDYTARFDDLAVMCPALVTPEYKKTRDISGV</sequence>
<evidence type="ECO:0000256" key="1">
    <source>
        <dbReference type="SAM" id="MobiDB-lite"/>
    </source>
</evidence>
<accession>A0A9R1UFK5</accession>
<feature type="domain" description="Retrotransposon gag" evidence="2">
    <location>
        <begin position="116"/>
        <end position="206"/>
    </location>
</feature>
<comment type="caution">
    <text evidence="3">The sequence shown here is derived from an EMBL/GenBank/DDBJ whole genome shotgun (WGS) entry which is preliminary data.</text>
</comment>
<protein>
    <recommendedName>
        <fullName evidence="2">Retrotransposon gag domain-containing protein</fullName>
    </recommendedName>
</protein>
<evidence type="ECO:0000313" key="3">
    <source>
        <dbReference type="EMBL" id="KAJ0186352.1"/>
    </source>
</evidence>
<dbReference type="Pfam" id="PF03732">
    <property type="entry name" value="Retrotrans_gag"/>
    <property type="match status" value="1"/>
</dbReference>
<reference evidence="3 4" key="1">
    <citation type="journal article" date="2017" name="Nat. Commun.">
        <title>Genome assembly with in vitro proximity ligation data and whole-genome triplication in lettuce.</title>
        <authorList>
            <person name="Reyes-Chin-Wo S."/>
            <person name="Wang Z."/>
            <person name="Yang X."/>
            <person name="Kozik A."/>
            <person name="Arikit S."/>
            <person name="Song C."/>
            <person name="Xia L."/>
            <person name="Froenicke L."/>
            <person name="Lavelle D.O."/>
            <person name="Truco M.J."/>
            <person name="Xia R."/>
            <person name="Zhu S."/>
            <person name="Xu C."/>
            <person name="Xu H."/>
            <person name="Xu X."/>
            <person name="Cox K."/>
            <person name="Korf I."/>
            <person name="Meyers B.C."/>
            <person name="Michelmore R.W."/>
        </authorList>
    </citation>
    <scope>NUCLEOTIDE SEQUENCE [LARGE SCALE GENOMIC DNA]</scope>
    <source>
        <strain evidence="4">cv. Salinas</strain>
        <tissue evidence="3">Seedlings</tissue>
    </source>
</reference>
<feature type="compositionally biased region" description="Low complexity" evidence="1">
    <location>
        <begin position="7"/>
        <end position="21"/>
    </location>
</feature>
<dbReference type="InterPro" id="IPR005162">
    <property type="entry name" value="Retrotrans_gag_dom"/>
</dbReference>
<dbReference type="EMBL" id="NBSK02000009">
    <property type="protein sequence ID" value="KAJ0186352.1"/>
    <property type="molecule type" value="Genomic_DNA"/>
</dbReference>
<dbReference type="Proteomes" id="UP000235145">
    <property type="component" value="Unassembled WGS sequence"/>
</dbReference>
<evidence type="ECO:0000313" key="4">
    <source>
        <dbReference type="Proteomes" id="UP000235145"/>
    </source>
</evidence>
<keyword evidence="4" id="KW-1185">Reference proteome</keyword>
<evidence type="ECO:0000259" key="2">
    <source>
        <dbReference type="Pfam" id="PF03732"/>
    </source>
</evidence>
<gene>
    <name evidence="3" type="ORF">LSAT_V11C900491920</name>
</gene>
<organism evidence="3 4">
    <name type="scientific">Lactuca sativa</name>
    <name type="common">Garden lettuce</name>
    <dbReference type="NCBI Taxonomy" id="4236"/>
    <lineage>
        <taxon>Eukaryota</taxon>
        <taxon>Viridiplantae</taxon>
        <taxon>Streptophyta</taxon>
        <taxon>Embryophyta</taxon>
        <taxon>Tracheophyta</taxon>
        <taxon>Spermatophyta</taxon>
        <taxon>Magnoliopsida</taxon>
        <taxon>eudicotyledons</taxon>
        <taxon>Gunneridae</taxon>
        <taxon>Pentapetalae</taxon>
        <taxon>asterids</taxon>
        <taxon>campanulids</taxon>
        <taxon>Asterales</taxon>
        <taxon>Asteraceae</taxon>
        <taxon>Cichorioideae</taxon>
        <taxon>Cichorieae</taxon>
        <taxon>Lactucinae</taxon>
        <taxon>Lactuca</taxon>
    </lineage>
</organism>
<dbReference type="AlphaFoldDB" id="A0A9R1UFK5"/>
<proteinExistence type="predicted"/>
<name>A0A9R1UFK5_LACSA</name>
<feature type="region of interest" description="Disordered" evidence="1">
    <location>
        <begin position="1"/>
        <end position="33"/>
    </location>
</feature>